<dbReference type="PANTHER" id="PTHR36834:SF1">
    <property type="entry name" value="INTEGRAL MEMBRANE PROTEIN"/>
    <property type="match status" value="1"/>
</dbReference>
<sequence length="187" mass="21579">MIRYICKMTPIIVLVSFLSFSFLRAQCFGKYKKKSNRKRERLLLAFSTYCLWILFFLLIANTNLENGGVTLGIDTATEDWRINLVPFATMRSFRDYASFQGFFLNVWGNVLIAIPLGFATPILFRRFRGLLSCLSLYGAAFLAIETLQYFVGRSADIDDWILNMCGILIGYGIAKAQRRFDPRIYNR</sequence>
<accession>A0A448V060</accession>
<dbReference type="KEGG" id="piv:NCTC13079_00302"/>
<reference evidence="3 4" key="1">
    <citation type="submission" date="2018-12" db="EMBL/GenBank/DDBJ databases">
        <authorList>
            <consortium name="Pathogen Informatics"/>
        </authorList>
    </citation>
    <scope>NUCLEOTIDE SEQUENCE [LARGE SCALE GENOMIC DNA]</scope>
    <source>
        <strain evidence="3 4">NCTC13079</strain>
    </source>
</reference>
<feature type="transmembrane region" description="Helical" evidence="1">
    <location>
        <begin position="102"/>
        <end position="124"/>
    </location>
</feature>
<feature type="domain" description="VanZ-like" evidence="2">
    <location>
        <begin position="49"/>
        <end position="175"/>
    </location>
</feature>
<dbReference type="PANTHER" id="PTHR36834">
    <property type="entry name" value="MEMBRANE PROTEIN-RELATED"/>
    <property type="match status" value="1"/>
</dbReference>
<dbReference type="InterPro" id="IPR006976">
    <property type="entry name" value="VanZ-like"/>
</dbReference>
<feature type="transmembrane region" description="Helical" evidence="1">
    <location>
        <begin position="41"/>
        <end position="60"/>
    </location>
</feature>
<dbReference type="EMBL" id="LR134523">
    <property type="protein sequence ID" value="VEJ34749.1"/>
    <property type="molecule type" value="Genomic_DNA"/>
</dbReference>
<evidence type="ECO:0000256" key="1">
    <source>
        <dbReference type="SAM" id="Phobius"/>
    </source>
</evidence>
<dbReference type="RefSeq" id="WP_164715173.1">
    <property type="nucleotide sequence ID" value="NZ_JAUSWF010000002.1"/>
</dbReference>
<organism evidence="3 4">
    <name type="scientific">Aedoeadaptatus ivorii</name>
    <dbReference type="NCBI Taxonomy" id="54006"/>
    <lineage>
        <taxon>Bacteria</taxon>
        <taxon>Bacillati</taxon>
        <taxon>Bacillota</taxon>
        <taxon>Tissierellia</taxon>
        <taxon>Tissierellales</taxon>
        <taxon>Peptoniphilaceae</taxon>
        <taxon>Aedoeadaptatus</taxon>
    </lineage>
</organism>
<name>A0A448V060_9FIRM</name>
<dbReference type="Proteomes" id="UP000269544">
    <property type="component" value="Chromosome"/>
</dbReference>
<dbReference type="InterPro" id="IPR053150">
    <property type="entry name" value="Teicoplanin_resist-assoc"/>
</dbReference>
<evidence type="ECO:0000313" key="3">
    <source>
        <dbReference type="EMBL" id="VEJ34749.1"/>
    </source>
</evidence>
<feature type="transmembrane region" description="Helical" evidence="1">
    <location>
        <begin position="157"/>
        <end position="174"/>
    </location>
</feature>
<proteinExistence type="predicted"/>
<evidence type="ECO:0000259" key="2">
    <source>
        <dbReference type="Pfam" id="PF04892"/>
    </source>
</evidence>
<keyword evidence="1" id="KW-0472">Membrane</keyword>
<dbReference type="Pfam" id="PF04892">
    <property type="entry name" value="VanZ"/>
    <property type="match status" value="1"/>
</dbReference>
<protein>
    <submittedName>
        <fullName evidence="3">Predicted integral membrane protein</fullName>
    </submittedName>
</protein>
<feature type="transmembrane region" description="Helical" evidence="1">
    <location>
        <begin position="131"/>
        <end position="151"/>
    </location>
</feature>
<gene>
    <name evidence="3" type="ORF">NCTC13079_00302</name>
</gene>
<keyword evidence="4" id="KW-1185">Reference proteome</keyword>
<evidence type="ECO:0000313" key="4">
    <source>
        <dbReference type="Proteomes" id="UP000269544"/>
    </source>
</evidence>
<dbReference type="AlphaFoldDB" id="A0A448V060"/>
<keyword evidence="1" id="KW-1133">Transmembrane helix</keyword>
<keyword evidence="1" id="KW-0812">Transmembrane</keyword>